<name>A0A7J5AKU9_9FLAO</name>
<evidence type="ECO:0000313" key="2">
    <source>
        <dbReference type="EMBL" id="KAB1158110.1"/>
    </source>
</evidence>
<feature type="domain" description="Bacteriophage T5 Orf172 DNA-binding" evidence="1">
    <location>
        <begin position="277"/>
        <end position="371"/>
    </location>
</feature>
<dbReference type="Pfam" id="PF13455">
    <property type="entry name" value="MUG113"/>
    <property type="match status" value="1"/>
</dbReference>
<protein>
    <submittedName>
        <fullName evidence="2">GIY-YIG nuclease family protein</fullName>
    </submittedName>
</protein>
<dbReference type="Proteomes" id="UP000490922">
    <property type="component" value="Unassembled WGS sequence"/>
</dbReference>
<evidence type="ECO:0000313" key="3">
    <source>
        <dbReference type="Proteomes" id="UP000490922"/>
    </source>
</evidence>
<keyword evidence="3" id="KW-1185">Reference proteome</keyword>
<dbReference type="AlphaFoldDB" id="A0A7J5AKU9"/>
<gene>
    <name evidence="2" type="ORF">F6464_03240</name>
</gene>
<reference evidence="2 3" key="1">
    <citation type="submission" date="2019-09" db="EMBL/GenBank/DDBJ databases">
        <title>Flavobacterium sp. nov., isolated from glacier ice.</title>
        <authorList>
            <person name="Liu Q."/>
        </authorList>
    </citation>
    <scope>NUCLEOTIDE SEQUENCE [LARGE SCALE GENOMIC DNA]</scope>
    <source>
        <strain evidence="2 3">NBRC 112527</strain>
    </source>
</reference>
<dbReference type="EMBL" id="WAEM01000001">
    <property type="protein sequence ID" value="KAB1158110.1"/>
    <property type="molecule type" value="Genomic_DNA"/>
</dbReference>
<comment type="caution">
    <text evidence="2">The sequence shown here is derived from an EMBL/GenBank/DDBJ whole genome shotgun (WGS) entry which is preliminary data.</text>
</comment>
<dbReference type="OrthoDB" id="9814995at2"/>
<sequence>MDKQKVLDAIFNDDEFDILNVKPKVSSAKNEEERLLASFAEINEFVSKNNKEPQANPSNIAEFQLYSRLKKIRENTEKTALLENQDVHGLLSIEKKEINSLEDIFNDDTFDLLDDDTDLFDFKHTPKDYDRAATDFVARRKPCKDFHKYEPFFKQVQKDLVEGKRKIVEFNENHQNEGRYFIHNGILLLLEKTIDVKKDKFGKLDGRTKIIFENGTESNMKLRSLFKNLFTNGQSITDDLTKVNENFIEKFSNITEEDEEAGFIYVLKSKTKDERILAIDNLFKIGYSKDTVEERIKNAEKDPTYLMAQVRIITTWKCYNMNPQKLEQLLHNFFGKACLNIDVFDENKKRHTPREWFIAPIEVIEQAIELIISGEVVDYKYDEVSFVIVKR</sequence>
<dbReference type="RefSeq" id="WP_151106302.1">
    <property type="nucleotide sequence ID" value="NZ_WAEM01000001.1"/>
</dbReference>
<dbReference type="SMART" id="SM00974">
    <property type="entry name" value="T5orf172"/>
    <property type="match status" value="1"/>
</dbReference>
<organism evidence="2 3">
    <name type="scientific">Flavobacterium luteum</name>
    <dbReference type="NCBI Taxonomy" id="2026654"/>
    <lineage>
        <taxon>Bacteria</taxon>
        <taxon>Pseudomonadati</taxon>
        <taxon>Bacteroidota</taxon>
        <taxon>Flavobacteriia</taxon>
        <taxon>Flavobacteriales</taxon>
        <taxon>Flavobacteriaceae</taxon>
        <taxon>Flavobacterium</taxon>
    </lineage>
</organism>
<dbReference type="InterPro" id="IPR018306">
    <property type="entry name" value="Phage_T5_Orf172_DNA-bd"/>
</dbReference>
<accession>A0A7J5AKU9</accession>
<evidence type="ECO:0000259" key="1">
    <source>
        <dbReference type="SMART" id="SM00974"/>
    </source>
</evidence>
<proteinExistence type="predicted"/>